<protein>
    <submittedName>
        <fullName evidence="1">Uncharacterized protein</fullName>
    </submittedName>
</protein>
<evidence type="ECO:0000313" key="2">
    <source>
        <dbReference type="Proteomes" id="UP000054270"/>
    </source>
</evidence>
<name>A0A0D2NRU6_HYPSF</name>
<evidence type="ECO:0000313" key="1">
    <source>
        <dbReference type="EMBL" id="KJA21514.1"/>
    </source>
</evidence>
<sequence length="143" mass="14877">MMSVHEARYAHMDRSLSVVEERWDDLGRAFGGMTQDLAALSDTSAGIARQLDASASSANGVLVRTAEASAAAVDLARVLASLTDAARSGLAMINGSVSSIGEQLERQMEMRKEEAAGAGAWVVKAVGAAVFGGRWCRGCMGVS</sequence>
<organism evidence="1 2">
    <name type="scientific">Hypholoma sublateritium (strain FD-334 SS-4)</name>
    <dbReference type="NCBI Taxonomy" id="945553"/>
    <lineage>
        <taxon>Eukaryota</taxon>
        <taxon>Fungi</taxon>
        <taxon>Dikarya</taxon>
        <taxon>Basidiomycota</taxon>
        <taxon>Agaricomycotina</taxon>
        <taxon>Agaricomycetes</taxon>
        <taxon>Agaricomycetidae</taxon>
        <taxon>Agaricales</taxon>
        <taxon>Agaricineae</taxon>
        <taxon>Strophariaceae</taxon>
        <taxon>Hypholoma</taxon>
    </lineage>
</organism>
<dbReference type="Proteomes" id="UP000054270">
    <property type="component" value="Unassembled WGS sequence"/>
</dbReference>
<dbReference type="EMBL" id="KN817557">
    <property type="protein sequence ID" value="KJA21514.1"/>
    <property type="molecule type" value="Genomic_DNA"/>
</dbReference>
<proteinExistence type="predicted"/>
<accession>A0A0D2NRU6</accession>
<gene>
    <name evidence="1" type="ORF">HYPSUDRAFT_723599</name>
</gene>
<reference evidence="2" key="1">
    <citation type="submission" date="2014-04" db="EMBL/GenBank/DDBJ databases">
        <title>Evolutionary Origins and Diversification of the Mycorrhizal Mutualists.</title>
        <authorList>
            <consortium name="DOE Joint Genome Institute"/>
            <consortium name="Mycorrhizal Genomics Consortium"/>
            <person name="Kohler A."/>
            <person name="Kuo A."/>
            <person name="Nagy L.G."/>
            <person name="Floudas D."/>
            <person name="Copeland A."/>
            <person name="Barry K.W."/>
            <person name="Cichocki N."/>
            <person name="Veneault-Fourrey C."/>
            <person name="LaButti K."/>
            <person name="Lindquist E.A."/>
            <person name="Lipzen A."/>
            <person name="Lundell T."/>
            <person name="Morin E."/>
            <person name="Murat C."/>
            <person name="Riley R."/>
            <person name="Ohm R."/>
            <person name="Sun H."/>
            <person name="Tunlid A."/>
            <person name="Henrissat B."/>
            <person name="Grigoriev I.V."/>
            <person name="Hibbett D.S."/>
            <person name="Martin F."/>
        </authorList>
    </citation>
    <scope>NUCLEOTIDE SEQUENCE [LARGE SCALE GENOMIC DNA]</scope>
    <source>
        <strain evidence="2">FD-334 SS-4</strain>
    </source>
</reference>
<dbReference type="AlphaFoldDB" id="A0A0D2NRU6"/>
<keyword evidence="2" id="KW-1185">Reference proteome</keyword>